<dbReference type="PANTHER" id="PTHR10773">
    <property type="entry name" value="DNA-DIRECTED RNA POLYMERASES I, II, AND III SUBUNIT RPABC2"/>
    <property type="match status" value="1"/>
</dbReference>
<feature type="region of interest" description="Disordered" evidence="2">
    <location>
        <begin position="536"/>
        <end position="558"/>
    </location>
</feature>
<reference evidence="4" key="2">
    <citation type="submission" date="2022-10" db="EMBL/GenBank/DDBJ databases">
        <authorList>
            <consortium name="ENA_rothamsted_submissions"/>
            <consortium name="culmorum"/>
            <person name="King R."/>
        </authorList>
    </citation>
    <scope>NUCLEOTIDE SEQUENCE</scope>
</reference>
<feature type="compositionally biased region" description="Basic and acidic residues" evidence="2">
    <location>
        <begin position="383"/>
        <end position="394"/>
    </location>
</feature>
<dbReference type="OrthoDB" id="6762186at2759"/>
<evidence type="ECO:0000259" key="3">
    <source>
        <dbReference type="Pfam" id="PF25273"/>
    </source>
</evidence>
<feature type="domain" description="DUF7869" evidence="3">
    <location>
        <begin position="759"/>
        <end position="856"/>
    </location>
</feature>
<accession>A0A9N9SAM8</accession>
<dbReference type="EMBL" id="OU896717">
    <property type="protein sequence ID" value="CAG9814709.1"/>
    <property type="molecule type" value="Genomic_DNA"/>
</dbReference>
<dbReference type="InterPro" id="IPR057191">
    <property type="entry name" value="DUF7869"/>
</dbReference>
<evidence type="ECO:0000256" key="1">
    <source>
        <dbReference type="SAM" id="Coils"/>
    </source>
</evidence>
<evidence type="ECO:0000256" key="2">
    <source>
        <dbReference type="SAM" id="MobiDB-lite"/>
    </source>
</evidence>
<sequence>MEPDKDTYKIKCNGNTLSPKDYHQDDINPSCRYCPQNRNEFNTTLKNLLTDLRDITRKQTLSMSVATETIDQIKKISDELKKLRIENIPPDCTLHSKYKFSISDRETFDKLEEYLTDFQQFGSAVSTNIMSSRSRDILNRALRISGLETDDEQTTHSKNDSIQQINHTTKKENTNTMHNNVVYEILGETVTTGDENVETFNGKVIYEILGDTIVSRCGDIPNVVAENTASSDGMIDIQSCVIMTDDGIMLDDGFPNRMVESVNFQFGEQTVQHATHPNFDETNKTSTHSVEPANENIIETNEIYDNESSNHVNSLCIPETVNSGCDENLDSNLPSSDEPMNIEQESDNDNDTMNDITYVPTADEMNEIDEEHMNASSSDENNEVQKKQVENDTRMRRRNSSQWKKSVAKMEKNLGNEYQNRTGKIFPKKNVKFTDCSKCKLKCNSKINLQDLKNIHESYWKTGSYERQRDFICKHVKISSVVRRRKDTNSTNSRRNNTYRYYFPGDNQVCKKTFLRCLNISDKTVRLAKMKEMGGSSMVSKDMRGKHSPKNKTSDARRTVVKKHIESFPVMESHYCRSKTKRKYISSELNITKMYELYVEKCDEENVLDPVSSAVYRKIFCSEYNLGFHRPKKDSCATCEKYKQVENEKKQEMKEEYDRHIKNKEVARKKKESDKKRSETDISFKSVTFDLQSVLYTPCSEVSHYYYALKFCSYNLCVYDQASKDGFSYFWTETDGKRGSDEIGTALFMYFKSLPESVKHVSLYSDSCGGQNRNRFIASLLLYVVRVFPIEVITQNFLETGHTDMEVDSMHSAIECNKKHQRIYTPHEWSIIIRTAQRKQPYNVQELSYTDILDLKALKSSLTSQKMSEDQEGNIINWMNIKELQFRKTCPQTIFVKDDHSQENYSEMPIVPPKTKRKIHSEPELKKKYNKPIPISEKKKKSLVNLCRVDAMPAMYHNFYRCLPSSSNVIDRVPEPDHEDT</sequence>
<organism evidence="4 5">
    <name type="scientific">Phaedon cochleariae</name>
    <name type="common">Mustard beetle</name>
    <dbReference type="NCBI Taxonomy" id="80249"/>
    <lineage>
        <taxon>Eukaryota</taxon>
        <taxon>Metazoa</taxon>
        <taxon>Ecdysozoa</taxon>
        <taxon>Arthropoda</taxon>
        <taxon>Hexapoda</taxon>
        <taxon>Insecta</taxon>
        <taxon>Pterygota</taxon>
        <taxon>Neoptera</taxon>
        <taxon>Endopterygota</taxon>
        <taxon>Coleoptera</taxon>
        <taxon>Polyphaga</taxon>
        <taxon>Cucujiformia</taxon>
        <taxon>Chrysomeloidea</taxon>
        <taxon>Chrysomelidae</taxon>
        <taxon>Chrysomelinae</taxon>
        <taxon>Chrysomelini</taxon>
        <taxon>Phaedon</taxon>
    </lineage>
</organism>
<keyword evidence="1" id="KW-0175">Coiled coil</keyword>
<proteinExistence type="predicted"/>
<feature type="region of interest" description="Disordered" evidence="2">
    <location>
        <begin position="332"/>
        <end position="353"/>
    </location>
</feature>
<feature type="region of interest" description="Disordered" evidence="2">
    <location>
        <begin position="372"/>
        <end position="404"/>
    </location>
</feature>
<dbReference type="AlphaFoldDB" id="A0A9N9SAM8"/>
<dbReference type="PANTHER" id="PTHR10773:SF19">
    <property type="match status" value="1"/>
</dbReference>
<reference evidence="4" key="1">
    <citation type="submission" date="2022-01" db="EMBL/GenBank/DDBJ databases">
        <authorList>
            <person name="King R."/>
        </authorList>
    </citation>
    <scope>NUCLEOTIDE SEQUENCE</scope>
</reference>
<evidence type="ECO:0000313" key="5">
    <source>
        <dbReference type="Proteomes" id="UP001153737"/>
    </source>
</evidence>
<gene>
    <name evidence="4" type="ORF">PHAECO_LOCUS2732</name>
</gene>
<dbReference type="Pfam" id="PF25273">
    <property type="entry name" value="DUF7869"/>
    <property type="match status" value="1"/>
</dbReference>
<dbReference type="Proteomes" id="UP001153737">
    <property type="component" value="Chromosome 11"/>
</dbReference>
<protein>
    <recommendedName>
        <fullName evidence="3">DUF7869 domain-containing protein</fullName>
    </recommendedName>
</protein>
<keyword evidence="5" id="KW-1185">Reference proteome</keyword>
<evidence type="ECO:0000313" key="4">
    <source>
        <dbReference type="EMBL" id="CAG9814709.1"/>
    </source>
</evidence>
<name>A0A9N9SAM8_PHACE</name>
<feature type="coiled-coil region" evidence="1">
    <location>
        <begin position="643"/>
        <end position="670"/>
    </location>
</feature>